<dbReference type="EMBL" id="OBDY01000003">
    <property type="protein sequence ID" value="SNY29461.1"/>
    <property type="molecule type" value="Genomic_DNA"/>
</dbReference>
<dbReference type="RefSeq" id="WP_097319478.1">
    <property type="nucleotide sequence ID" value="NZ_OBDY01000003.1"/>
</dbReference>
<protein>
    <submittedName>
        <fullName evidence="2">Uncharacterized protein</fullName>
    </submittedName>
</protein>
<reference evidence="2 3" key="1">
    <citation type="submission" date="2017-09" db="EMBL/GenBank/DDBJ databases">
        <authorList>
            <person name="Ehlers B."/>
            <person name="Leendertz F.H."/>
        </authorList>
    </citation>
    <scope>NUCLEOTIDE SEQUENCE [LARGE SCALE GENOMIC DNA]</scope>
    <source>
        <strain evidence="2 3">CGMCC 4.6857</strain>
    </source>
</reference>
<dbReference type="Proteomes" id="UP000219612">
    <property type="component" value="Unassembled WGS sequence"/>
</dbReference>
<name>A0A285H4N9_9ACTN</name>
<evidence type="ECO:0000256" key="1">
    <source>
        <dbReference type="SAM" id="MobiDB-lite"/>
    </source>
</evidence>
<accession>A0A285H4N9</accession>
<feature type="region of interest" description="Disordered" evidence="1">
    <location>
        <begin position="1"/>
        <end position="47"/>
    </location>
</feature>
<organism evidence="2 3">
    <name type="scientific">Paractinoplanes atraurantiacus</name>
    <dbReference type="NCBI Taxonomy" id="1036182"/>
    <lineage>
        <taxon>Bacteria</taxon>
        <taxon>Bacillati</taxon>
        <taxon>Actinomycetota</taxon>
        <taxon>Actinomycetes</taxon>
        <taxon>Micromonosporales</taxon>
        <taxon>Micromonosporaceae</taxon>
        <taxon>Paractinoplanes</taxon>
    </lineage>
</organism>
<gene>
    <name evidence="2" type="ORF">SAMN05421748_103254</name>
</gene>
<evidence type="ECO:0000313" key="2">
    <source>
        <dbReference type="EMBL" id="SNY29461.1"/>
    </source>
</evidence>
<dbReference type="AlphaFoldDB" id="A0A285H4N9"/>
<keyword evidence="3" id="KW-1185">Reference proteome</keyword>
<feature type="compositionally biased region" description="Basic and acidic residues" evidence="1">
    <location>
        <begin position="1"/>
        <end position="16"/>
    </location>
</feature>
<proteinExistence type="predicted"/>
<evidence type="ECO:0000313" key="3">
    <source>
        <dbReference type="Proteomes" id="UP000219612"/>
    </source>
</evidence>
<sequence>MAEGHEALARVAEDGRLNQGGPGRAAEPPPRGPDQWQSEFDGLPAGRQSHVRVAGSSEELRGYFDRWIAGAEPQPARGPKVPEVYKLPDGTIIQWRLSSRSGGETIDIFRAGERDRKVHLE</sequence>
<dbReference type="OrthoDB" id="582519at2"/>